<proteinExistence type="predicted"/>
<keyword evidence="2" id="KW-1185">Reference proteome</keyword>
<dbReference type="EMBL" id="JACHJT010000001">
    <property type="protein sequence ID" value="MBB4932814.1"/>
    <property type="molecule type" value="Genomic_DNA"/>
</dbReference>
<gene>
    <name evidence="1" type="ORF">F4561_003634</name>
</gene>
<protein>
    <submittedName>
        <fullName evidence="1">Uncharacterized protein</fullName>
    </submittedName>
</protein>
<reference evidence="1 2" key="1">
    <citation type="submission" date="2020-08" db="EMBL/GenBank/DDBJ databases">
        <title>Sequencing the genomes of 1000 actinobacteria strains.</title>
        <authorList>
            <person name="Klenk H.-P."/>
        </authorList>
    </citation>
    <scope>NUCLEOTIDE SEQUENCE [LARGE SCALE GENOMIC DNA]</scope>
    <source>
        <strain evidence="1 2">DSM 102030</strain>
    </source>
</reference>
<sequence length="94" mass="10149">MVADVPDALLRRCVDTLALAHRVRGRPYPTGCGLDQLAEHNLRAPRAKPSYAQSASGLRPGIGIERVLDYVVRAVARSIAGGCRVRSGLPCTRR</sequence>
<comment type="caution">
    <text evidence="1">The sequence shown here is derived from an EMBL/GenBank/DDBJ whole genome shotgun (WGS) entry which is preliminary data.</text>
</comment>
<dbReference type="AlphaFoldDB" id="A0A7W7RIW1"/>
<name>A0A7W7RIW1_9ACTN</name>
<dbReference type="Proteomes" id="UP000523007">
    <property type="component" value="Unassembled WGS sequence"/>
</dbReference>
<accession>A0A7W7RIW1</accession>
<organism evidence="1 2">
    <name type="scientific">Lipingzhangella halophila</name>
    <dbReference type="NCBI Taxonomy" id="1783352"/>
    <lineage>
        <taxon>Bacteria</taxon>
        <taxon>Bacillati</taxon>
        <taxon>Actinomycetota</taxon>
        <taxon>Actinomycetes</taxon>
        <taxon>Streptosporangiales</taxon>
        <taxon>Nocardiopsidaceae</taxon>
        <taxon>Lipingzhangella</taxon>
    </lineage>
</organism>
<evidence type="ECO:0000313" key="1">
    <source>
        <dbReference type="EMBL" id="MBB4932814.1"/>
    </source>
</evidence>
<evidence type="ECO:0000313" key="2">
    <source>
        <dbReference type="Proteomes" id="UP000523007"/>
    </source>
</evidence>